<keyword evidence="2 5" id="KW-0808">Transferase</keyword>
<dbReference type="SUPFAM" id="SSF82282">
    <property type="entry name" value="Homocysteine S-methyltransferase"/>
    <property type="match status" value="1"/>
</dbReference>
<dbReference type="GO" id="GO:0009086">
    <property type="term" value="P:methionine biosynthetic process"/>
    <property type="evidence" value="ECO:0007669"/>
    <property type="project" value="TreeGrafter"/>
</dbReference>
<dbReference type="PROSITE" id="PS50970">
    <property type="entry name" value="HCY"/>
    <property type="match status" value="1"/>
</dbReference>
<feature type="binding site" evidence="5">
    <location>
        <position position="290"/>
    </location>
    <ligand>
        <name>Zn(2+)</name>
        <dbReference type="ChEBI" id="CHEBI:29105"/>
    </ligand>
</feature>
<protein>
    <submittedName>
        <fullName evidence="7">Homocysteine S-methyltransferase</fullName>
    </submittedName>
</protein>
<feature type="binding site" evidence="5">
    <location>
        <position position="221"/>
    </location>
    <ligand>
        <name>Zn(2+)</name>
        <dbReference type="ChEBI" id="CHEBI:29105"/>
    </ligand>
</feature>
<dbReference type="NCBIfam" id="NF007020">
    <property type="entry name" value="PRK09485.1"/>
    <property type="match status" value="1"/>
</dbReference>
<evidence type="ECO:0000256" key="1">
    <source>
        <dbReference type="ARBA" id="ARBA00022603"/>
    </source>
</evidence>
<evidence type="ECO:0000313" key="8">
    <source>
        <dbReference type="Proteomes" id="UP001144204"/>
    </source>
</evidence>
<dbReference type="GO" id="GO:0033528">
    <property type="term" value="P:S-methylmethionine cycle"/>
    <property type="evidence" value="ECO:0007669"/>
    <property type="project" value="TreeGrafter"/>
</dbReference>
<evidence type="ECO:0000256" key="5">
    <source>
        <dbReference type="PROSITE-ProRule" id="PRU00333"/>
    </source>
</evidence>
<proteinExistence type="predicted"/>
<dbReference type="InterPro" id="IPR051486">
    <property type="entry name" value="Hcy_S-methyltransferase"/>
</dbReference>
<evidence type="ECO:0000256" key="3">
    <source>
        <dbReference type="ARBA" id="ARBA00022723"/>
    </source>
</evidence>
<dbReference type="AlphaFoldDB" id="A0A9W6B3Y4"/>
<dbReference type="GO" id="GO:0008898">
    <property type="term" value="F:S-adenosylmethionine-homocysteine S-methyltransferase activity"/>
    <property type="evidence" value="ECO:0007669"/>
    <property type="project" value="TreeGrafter"/>
</dbReference>
<feature type="binding site" evidence="5">
    <location>
        <position position="289"/>
    </location>
    <ligand>
        <name>Zn(2+)</name>
        <dbReference type="ChEBI" id="CHEBI:29105"/>
    </ligand>
</feature>
<keyword evidence="4 5" id="KW-0862">Zinc</keyword>
<evidence type="ECO:0000313" key="7">
    <source>
        <dbReference type="EMBL" id="GLB47608.1"/>
    </source>
</evidence>
<evidence type="ECO:0000256" key="4">
    <source>
        <dbReference type="ARBA" id="ARBA00022833"/>
    </source>
</evidence>
<organism evidence="7 8">
    <name type="scientific">Philodulcilactobacillus myokoensis</name>
    <dbReference type="NCBI Taxonomy" id="2929573"/>
    <lineage>
        <taxon>Bacteria</taxon>
        <taxon>Bacillati</taxon>
        <taxon>Bacillota</taxon>
        <taxon>Bacilli</taxon>
        <taxon>Lactobacillales</taxon>
        <taxon>Lactobacillaceae</taxon>
        <taxon>Philodulcilactobacillus</taxon>
    </lineage>
</organism>
<comment type="caution">
    <text evidence="7">The sequence shown here is derived from an EMBL/GenBank/DDBJ whole genome shotgun (WGS) entry which is preliminary data.</text>
</comment>
<dbReference type="Proteomes" id="UP001144204">
    <property type="component" value="Unassembled WGS sequence"/>
</dbReference>
<comment type="cofactor">
    <cofactor evidence="5">
        <name>Zn(2+)</name>
        <dbReference type="ChEBI" id="CHEBI:29105"/>
    </cofactor>
</comment>
<evidence type="ECO:0000259" key="6">
    <source>
        <dbReference type="PROSITE" id="PS50970"/>
    </source>
</evidence>
<evidence type="ECO:0000256" key="2">
    <source>
        <dbReference type="ARBA" id="ARBA00022679"/>
    </source>
</evidence>
<dbReference type="PANTHER" id="PTHR46015:SF1">
    <property type="entry name" value="HOMOCYSTEINE S-METHYLTRANSFERASE-LIKE ISOFORM 1"/>
    <property type="match status" value="1"/>
</dbReference>
<dbReference type="PANTHER" id="PTHR46015">
    <property type="entry name" value="ZGC:172121"/>
    <property type="match status" value="1"/>
</dbReference>
<keyword evidence="8" id="KW-1185">Reference proteome</keyword>
<reference evidence="7" key="2">
    <citation type="journal article" date="2023" name="PLoS ONE">
        <title>Philodulcilactobacillus myokoensis gen. nov., sp. nov., a fructophilic, acidophilic, and agar-phobic lactic acid bacterium isolated from fermented vegetable extracts.</title>
        <authorList>
            <person name="Kouya T."/>
            <person name="Ishiyama Y."/>
            <person name="Ohashi S."/>
            <person name="Kumakubo R."/>
            <person name="Yamazaki T."/>
            <person name="Otaki T."/>
        </authorList>
    </citation>
    <scope>NUCLEOTIDE SEQUENCE</scope>
    <source>
        <strain evidence="7">WR16-4</strain>
    </source>
</reference>
<sequence>MSDFTKWAKQQKHILLDSSMGLGLGQQGFDLNNCLWTAAALGKNIDLVENVHRKYFDSGSNLSSLDTYQASVPGLLDAGCSKEQAVNLLERSVKAGKEGRKTSQAPQRKWLAAAIGSYGAYLANGAEYTGDYDLTSKQYLDFHRDRIDTLINAGVDVVMVKTMPNFKEIQTVVKYLNHYHVPVTVTCILQDGEHIADGTPITVVQDFLEQQPCVIAYGVNCVKPELVTPVIKTVSAHLNNHKDLMVFPNLGAKYNPTIKKWTSKGISEHDFNRLAKQWIQLGAKYIGGCCCMTTQRTQSLHRLLVEIDN</sequence>
<gene>
    <name evidence="7" type="primary">mmuM_2</name>
    <name evidence="7" type="ORF">WR164_15870</name>
</gene>
<keyword evidence="3 5" id="KW-0479">Metal-binding</keyword>
<dbReference type="Gene3D" id="3.20.20.330">
    <property type="entry name" value="Homocysteine-binding-like domain"/>
    <property type="match status" value="1"/>
</dbReference>
<feature type="domain" description="Hcy-binding" evidence="6">
    <location>
        <begin position="2"/>
        <end position="304"/>
    </location>
</feature>
<dbReference type="EMBL" id="BRPL01000004">
    <property type="protein sequence ID" value="GLB47608.1"/>
    <property type="molecule type" value="Genomic_DNA"/>
</dbReference>
<name>A0A9W6B3Y4_9LACO</name>
<dbReference type="InterPro" id="IPR036589">
    <property type="entry name" value="HCY_dom_sf"/>
</dbReference>
<accession>A0A9W6B3Y4</accession>
<dbReference type="GO" id="GO:0032259">
    <property type="term" value="P:methylation"/>
    <property type="evidence" value="ECO:0007669"/>
    <property type="project" value="UniProtKB-KW"/>
</dbReference>
<dbReference type="InterPro" id="IPR003726">
    <property type="entry name" value="HCY_dom"/>
</dbReference>
<reference evidence="7" key="1">
    <citation type="submission" date="2022-07" db="EMBL/GenBank/DDBJ databases">
        <authorList>
            <person name="Kouya T."/>
            <person name="Ishiyama Y."/>
        </authorList>
    </citation>
    <scope>NUCLEOTIDE SEQUENCE</scope>
    <source>
        <strain evidence="7">WR16-4</strain>
    </source>
</reference>
<dbReference type="RefSeq" id="WP_286137141.1">
    <property type="nucleotide sequence ID" value="NZ_BRPL01000004.1"/>
</dbReference>
<dbReference type="GO" id="GO:0046872">
    <property type="term" value="F:metal ion binding"/>
    <property type="evidence" value="ECO:0007669"/>
    <property type="project" value="UniProtKB-KW"/>
</dbReference>
<keyword evidence="1 5" id="KW-0489">Methyltransferase</keyword>
<dbReference type="Pfam" id="PF02574">
    <property type="entry name" value="S-methyl_trans"/>
    <property type="match status" value="1"/>
</dbReference>